<proteinExistence type="inferred from homology"/>
<protein>
    <recommendedName>
        <fullName evidence="5">N-acetylglucosaminyldiphosphoundecaprenol N-acetyl-beta-D-mannosaminyltransferase</fullName>
        <ecNumber evidence="5">2.4.1.187</ecNumber>
    </recommendedName>
    <alternativeName>
        <fullName evidence="5">N-acetylmannosaminyltransferase</fullName>
    </alternativeName>
    <alternativeName>
        <fullName evidence="5">UDP-N-acetylmannosamine transferase</fullName>
    </alternativeName>
    <alternativeName>
        <fullName evidence="5">UDP-N-acetylmannosamine:N-acetylglucosaminyl pyrophosphorylundecaprenol N-acetylmannosaminyltransferase</fullName>
    </alternativeName>
</protein>
<dbReference type="EMBL" id="JACRSU010000004">
    <property type="protein sequence ID" value="MBC8541528.1"/>
    <property type="molecule type" value="Genomic_DNA"/>
</dbReference>
<comment type="function">
    <text evidence="5">Catalyzes the conversion of GlcNAc-PP-undecaprenol into ManNAc-GlcNAc-PP-undecaprenol, the first committed lipid intermediate in the de novo synthesis of teichoic acid.</text>
</comment>
<dbReference type="NCBIfam" id="TIGR00696">
    <property type="entry name" value="wecG_tagA_cpsF"/>
    <property type="match status" value="1"/>
</dbReference>
<dbReference type="Pfam" id="PF03808">
    <property type="entry name" value="Glyco_tran_WecG"/>
    <property type="match status" value="1"/>
</dbReference>
<keyword evidence="4 5" id="KW-0961">Cell wall biogenesis/degradation</keyword>
<comment type="pathway">
    <text evidence="5">Cell wall biogenesis; teichoic acid biosynthesis.</text>
</comment>
<dbReference type="HAMAP" id="MF_02070">
    <property type="entry name" value="TagA_TarA"/>
    <property type="match status" value="1"/>
</dbReference>
<keyword evidence="1 5" id="KW-0328">Glycosyltransferase</keyword>
<dbReference type="GO" id="GO:0047244">
    <property type="term" value="F:N-acetylglucosaminyldiphosphoundecaprenol N-acetyl-beta-D-mannosaminyltransferase activity"/>
    <property type="evidence" value="ECO:0007669"/>
    <property type="project" value="UniProtKB-UniRule"/>
</dbReference>
<evidence type="ECO:0000313" key="7">
    <source>
        <dbReference type="Proteomes" id="UP000611762"/>
    </source>
</evidence>
<dbReference type="GO" id="GO:0019350">
    <property type="term" value="P:teichoic acid biosynthetic process"/>
    <property type="evidence" value="ECO:0007669"/>
    <property type="project" value="UniProtKB-UniRule"/>
</dbReference>
<evidence type="ECO:0000256" key="1">
    <source>
        <dbReference type="ARBA" id="ARBA00022676"/>
    </source>
</evidence>
<dbReference type="EC" id="2.4.1.187" evidence="5"/>
<comment type="similarity">
    <text evidence="5">Belongs to the glycosyltransferase 26 family. TagA/TarA subfamily.</text>
</comment>
<dbReference type="Proteomes" id="UP000611762">
    <property type="component" value="Unassembled WGS sequence"/>
</dbReference>
<evidence type="ECO:0000256" key="2">
    <source>
        <dbReference type="ARBA" id="ARBA00022679"/>
    </source>
</evidence>
<dbReference type="InterPro" id="IPR004629">
    <property type="entry name" value="WecG_TagA_CpsF"/>
</dbReference>
<evidence type="ECO:0000256" key="3">
    <source>
        <dbReference type="ARBA" id="ARBA00022944"/>
    </source>
</evidence>
<keyword evidence="3 5" id="KW-0777">Teichoic acid biosynthesis</keyword>
<dbReference type="GO" id="GO:0071555">
    <property type="term" value="P:cell wall organization"/>
    <property type="evidence" value="ECO:0007669"/>
    <property type="project" value="UniProtKB-KW"/>
</dbReference>
<comment type="caution">
    <text evidence="6">The sequence shown here is derived from an EMBL/GenBank/DDBJ whole genome shotgun (WGS) entry which is preliminary data.</text>
</comment>
<organism evidence="6 7">
    <name type="scientific">Congzhengia minquanensis</name>
    <dbReference type="NCBI Taxonomy" id="2763657"/>
    <lineage>
        <taxon>Bacteria</taxon>
        <taxon>Bacillati</taxon>
        <taxon>Bacillota</taxon>
        <taxon>Clostridia</taxon>
        <taxon>Eubacteriales</taxon>
        <taxon>Oscillospiraceae</taxon>
        <taxon>Congzhengia</taxon>
    </lineage>
</organism>
<dbReference type="InterPro" id="IPR034714">
    <property type="entry name" value="TagA_TarA"/>
</dbReference>
<gene>
    <name evidence="6" type="ORF">H8698_11120</name>
</gene>
<name>A0A926DP54_9FIRM</name>
<keyword evidence="2 5" id="KW-0808">Transferase</keyword>
<keyword evidence="7" id="KW-1185">Reference proteome</keyword>
<sequence length="248" mass="27104">MSDKKRLNVLGVGVDTAAMKEAAETLVAAMDGGSVYSVYTPNSEIILYAYKNPEYCAVLNRGDMVTPDGIGVVHASKILKRPLPERVGGFDLANMVLAKIAGTGKSVYLFGGKPGVAEAAAENLCRLYPGTNICGTADGYFDTEKEQRIIEDINEKKPDLLFVCLGFPKQELWIDTHKHELGAKVCMGIGGSLDVFAGTVKRAPVGFQKLGLEWLYRLIKQPSRFVRMLALPKFGFTVLLHGKQYLEK</sequence>
<dbReference type="PANTHER" id="PTHR34136">
    <property type="match status" value="1"/>
</dbReference>
<dbReference type="PANTHER" id="PTHR34136:SF1">
    <property type="entry name" value="UDP-N-ACETYL-D-MANNOSAMINURONIC ACID TRANSFERASE"/>
    <property type="match status" value="1"/>
</dbReference>
<accession>A0A926DP54</accession>
<dbReference type="RefSeq" id="WP_249313550.1">
    <property type="nucleotide sequence ID" value="NZ_JACRSU010000004.1"/>
</dbReference>
<reference evidence="6" key="1">
    <citation type="submission" date="2020-08" db="EMBL/GenBank/DDBJ databases">
        <title>Genome public.</title>
        <authorList>
            <person name="Liu C."/>
            <person name="Sun Q."/>
        </authorList>
    </citation>
    <scope>NUCLEOTIDE SEQUENCE</scope>
    <source>
        <strain evidence="6">H8</strain>
    </source>
</reference>
<dbReference type="AlphaFoldDB" id="A0A926DP54"/>
<evidence type="ECO:0000256" key="4">
    <source>
        <dbReference type="ARBA" id="ARBA00023316"/>
    </source>
</evidence>
<evidence type="ECO:0000313" key="6">
    <source>
        <dbReference type="EMBL" id="MBC8541528.1"/>
    </source>
</evidence>
<dbReference type="CDD" id="cd06533">
    <property type="entry name" value="Glyco_transf_WecG_TagA"/>
    <property type="match status" value="1"/>
</dbReference>
<evidence type="ECO:0000256" key="5">
    <source>
        <dbReference type="HAMAP-Rule" id="MF_02070"/>
    </source>
</evidence>
<comment type="catalytic activity">
    <reaction evidence="5">
        <text>UDP-N-acetyl-alpha-D-mannosamine + N-acetyl-alpha-D-glucosaminyl-di-trans,octa-cis-undecaprenyl diphosphate = N-acetyl-beta-D-mannosaminyl-(1-&gt;4)-N-acetyl-alpha-D-glucosaminyl di-trans,octa-cis-undecaprenyl diphosphate + UDP + H(+)</text>
        <dbReference type="Rhea" id="RHEA:16053"/>
        <dbReference type="ChEBI" id="CHEBI:15378"/>
        <dbReference type="ChEBI" id="CHEBI:58223"/>
        <dbReference type="ChEBI" id="CHEBI:62959"/>
        <dbReference type="ChEBI" id="CHEBI:68623"/>
        <dbReference type="ChEBI" id="CHEBI:132210"/>
        <dbReference type="EC" id="2.4.1.187"/>
    </reaction>
</comment>